<gene>
    <name evidence="3" type="ORF">BSR29_01515</name>
</gene>
<evidence type="ECO:0000313" key="3">
    <source>
        <dbReference type="EMBL" id="OKL49661.1"/>
    </source>
</evidence>
<feature type="compositionally biased region" description="Polar residues" evidence="1">
    <location>
        <begin position="35"/>
        <end position="63"/>
    </location>
</feature>
<dbReference type="Proteomes" id="UP000186785">
    <property type="component" value="Unassembled WGS sequence"/>
</dbReference>
<dbReference type="PROSITE" id="PS51257">
    <property type="entry name" value="PROKAR_LIPOPROTEIN"/>
    <property type="match status" value="1"/>
</dbReference>
<protein>
    <submittedName>
        <fullName evidence="3">Uncharacterized protein</fullName>
    </submittedName>
</protein>
<feature type="signal peptide" evidence="2">
    <location>
        <begin position="1"/>
        <end position="26"/>
    </location>
</feature>
<feature type="region of interest" description="Disordered" evidence="1">
    <location>
        <begin position="26"/>
        <end position="100"/>
    </location>
</feature>
<accession>A0A1Q5PPY6</accession>
<sequence length="178" mass="18414">MRMTRKGAALALTFPLVFGLGACSSAADEAKTPEAGTSKTVSATPSPNPSEETVKPPQSQSVPLTPEGTAEPGSGSSPAGTPAPGTGQPASFDLELNPKDPIVEGFQDGQVPLAFDAKLKELAQKHKCESDSVAIGSTTFITWSLNCADLNELEALAKELAAQPEIDHVTPGVRMSNR</sequence>
<dbReference type="STRING" id="1921764.BSR28_00940"/>
<evidence type="ECO:0000256" key="2">
    <source>
        <dbReference type="SAM" id="SignalP"/>
    </source>
</evidence>
<reference evidence="3 4" key="1">
    <citation type="submission" date="2016-11" db="EMBL/GenBank/DDBJ databases">
        <title>Actinomyces gypaetusis sp. nov. isolated from the vulture Gypaetus barbatus in Qinghai Tibet Plateau China.</title>
        <authorList>
            <person name="Meng X."/>
        </authorList>
    </citation>
    <scope>NUCLEOTIDE SEQUENCE [LARGE SCALE GENOMIC DNA]</scope>
    <source>
        <strain evidence="3 4">VUL4_2</strain>
    </source>
</reference>
<dbReference type="EMBL" id="MQSV01000001">
    <property type="protein sequence ID" value="OKL49661.1"/>
    <property type="molecule type" value="Genomic_DNA"/>
</dbReference>
<feature type="compositionally biased region" description="Low complexity" evidence="1">
    <location>
        <begin position="66"/>
        <end position="91"/>
    </location>
</feature>
<feature type="chain" id="PRO_5039208085" evidence="2">
    <location>
        <begin position="27"/>
        <end position="178"/>
    </location>
</feature>
<keyword evidence="4" id="KW-1185">Reference proteome</keyword>
<name>A0A1Q5PPY6_9ACTO</name>
<dbReference type="AlphaFoldDB" id="A0A1Q5PPY6"/>
<evidence type="ECO:0000256" key="1">
    <source>
        <dbReference type="SAM" id="MobiDB-lite"/>
    </source>
</evidence>
<dbReference type="RefSeq" id="WP_073708553.1">
    <property type="nucleotide sequence ID" value="NZ_MQSV01000001.1"/>
</dbReference>
<proteinExistence type="predicted"/>
<keyword evidence="2" id="KW-0732">Signal</keyword>
<organism evidence="3 4">
    <name type="scientific">Boudabousia liubingyangii</name>
    <dbReference type="NCBI Taxonomy" id="1921764"/>
    <lineage>
        <taxon>Bacteria</taxon>
        <taxon>Bacillati</taxon>
        <taxon>Actinomycetota</taxon>
        <taxon>Actinomycetes</taxon>
        <taxon>Actinomycetales</taxon>
        <taxon>Actinomycetaceae</taxon>
        <taxon>Boudabousia</taxon>
    </lineage>
</organism>
<comment type="caution">
    <text evidence="3">The sequence shown here is derived from an EMBL/GenBank/DDBJ whole genome shotgun (WGS) entry which is preliminary data.</text>
</comment>
<evidence type="ECO:0000313" key="4">
    <source>
        <dbReference type="Proteomes" id="UP000186785"/>
    </source>
</evidence>